<dbReference type="SUPFAM" id="SSF75615">
    <property type="entry name" value="Siroheme synthase middle domains-like"/>
    <property type="match status" value="1"/>
</dbReference>
<evidence type="ECO:0000256" key="10">
    <source>
        <dbReference type="ARBA" id="ARBA00023239"/>
    </source>
</evidence>
<dbReference type="NCBIfam" id="TIGR01470">
    <property type="entry name" value="cysG_Nterm"/>
    <property type="match status" value="1"/>
</dbReference>
<feature type="binding site" evidence="16">
    <location>
        <begin position="22"/>
        <end position="23"/>
    </location>
    <ligand>
        <name>NAD(+)</name>
        <dbReference type="ChEBI" id="CHEBI:57540"/>
    </ligand>
</feature>
<dbReference type="EC" id="2.1.1.107" evidence="16"/>
<dbReference type="EMBL" id="PDKT01000004">
    <property type="protein sequence ID" value="PPI87761.1"/>
    <property type="molecule type" value="Genomic_DNA"/>
</dbReference>
<feature type="domain" description="Sirohaem synthase dimerisation" evidence="20">
    <location>
        <begin position="152"/>
        <end position="203"/>
    </location>
</feature>
<dbReference type="GO" id="GO:0004851">
    <property type="term" value="F:uroporphyrin-III C-methyltransferase activity"/>
    <property type="evidence" value="ECO:0007669"/>
    <property type="project" value="UniProtKB-UniRule"/>
</dbReference>
<comment type="similarity">
    <text evidence="16">In the C-terminal section; belongs to the precorrin methyltransferase family.</text>
</comment>
<dbReference type="Gene3D" id="1.10.8.210">
    <property type="entry name" value="Sirohaem synthase, dimerisation domain"/>
    <property type="match status" value="1"/>
</dbReference>
<dbReference type="GO" id="GO:0009236">
    <property type="term" value="P:cobalamin biosynthetic process"/>
    <property type="evidence" value="ECO:0007669"/>
    <property type="project" value="UniProtKB-UniRule"/>
</dbReference>
<dbReference type="InterPro" id="IPR050161">
    <property type="entry name" value="Siro_Cobalamin_biosynth"/>
</dbReference>
<evidence type="ECO:0000256" key="11">
    <source>
        <dbReference type="ARBA" id="ARBA00023244"/>
    </source>
</evidence>
<dbReference type="SUPFAM" id="SSF51735">
    <property type="entry name" value="NAD(P)-binding Rossmann-fold domains"/>
    <property type="match status" value="1"/>
</dbReference>
<dbReference type="InterPro" id="IPR000878">
    <property type="entry name" value="4pyrrol_Mease"/>
</dbReference>
<comment type="pathway">
    <text evidence="16">Porphyrin-containing compound metabolism; siroheme biosynthesis; siroheme from sirohydrochlorin: step 1/1.</text>
</comment>
<evidence type="ECO:0000256" key="12">
    <source>
        <dbReference type="ARBA" id="ARBA00023268"/>
    </source>
</evidence>
<feature type="region of interest" description="Precorrin-2 dehydrogenase / sirohydrochlorin ferrochelatase" evidence="16">
    <location>
        <begin position="1"/>
        <end position="203"/>
    </location>
</feature>
<evidence type="ECO:0000256" key="2">
    <source>
        <dbReference type="ARBA" id="ARBA00005879"/>
    </source>
</evidence>
<dbReference type="PANTHER" id="PTHR45790:SF1">
    <property type="entry name" value="SIROHEME SYNTHASE"/>
    <property type="match status" value="1"/>
</dbReference>
<comment type="similarity">
    <text evidence="16">In the N-terminal section; belongs to the precorrin-2 dehydrogenase / sirohydrochlorin ferrochelatase family.</text>
</comment>
<keyword evidence="11 16" id="KW-0627">Porphyrin biosynthesis</keyword>
<comment type="catalytic activity">
    <reaction evidence="16">
        <text>uroporphyrinogen III + 2 S-adenosyl-L-methionine = precorrin-2 + 2 S-adenosyl-L-homocysteine + H(+)</text>
        <dbReference type="Rhea" id="RHEA:32459"/>
        <dbReference type="ChEBI" id="CHEBI:15378"/>
        <dbReference type="ChEBI" id="CHEBI:57308"/>
        <dbReference type="ChEBI" id="CHEBI:57856"/>
        <dbReference type="ChEBI" id="CHEBI:58827"/>
        <dbReference type="ChEBI" id="CHEBI:59789"/>
        <dbReference type="EC" id="2.1.1.107"/>
    </reaction>
</comment>
<dbReference type="Gene3D" id="3.40.50.720">
    <property type="entry name" value="NAD(P)-binding Rossmann-like Domain"/>
    <property type="match status" value="1"/>
</dbReference>
<dbReference type="InterPro" id="IPR003043">
    <property type="entry name" value="Uropor_MeTrfase_CS"/>
</dbReference>
<dbReference type="AlphaFoldDB" id="A0A2P5SZJ8"/>
<dbReference type="PANTHER" id="PTHR45790">
    <property type="entry name" value="SIROHEME SYNTHASE-RELATED"/>
    <property type="match status" value="1"/>
</dbReference>
<comment type="pathway">
    <text evidence="16">Cofactor biosynthesis; adenosylcobalamin biosynthesis; sirohydrochlorin from precorrin-2: step 1/1.</text>
</comment>
<comment type="catalytic activity">
    <reaction evidence="14 16">
        <text>precorrin-2 + NAD(+) = sirohydrochlorin + NADH + 2 H(+)</text>
        <dbReference type="Rhea" id="RHEA:15613"/>
        <dbReference type="ChEBI" id="CHEBI:15378"/>
        <dbReference type="ChEBI" id="CHEBI:57540"/>
        <dbReference type="ChEBI" id="CHEBI:57945"/>
        <dbReference type="ChEBI" id="CHEBI:58351"/>
        <dbReference type="ChEBI" id="CHEBI:58827"/>
        <dbReference type="EC" id="1.3.1.76"/>
    </reaction>
</comment>
<dbReference type="InterPro" id="IPR006366">
    <property type="entry name" value="CobA/CysG_C"/>
</dbReference>
<dbReference type="CDD" id="cd11642">
    <property type="entry name" value="SUMT"/>
    <property type="match status" value="1"/>
</dbReference>
<evidence type="ECO:0000256" key="6">
    <source>
        <dbReference type="ARBA" id="ARBA00022679"/>
    </source>
</evidence>
<comment type="function">
    <text evidence="16">Multifunctional enzyme that catalyzes the SAM-dependent methylations of uroporphyrinogen III at position C-2 and C-7 to form precorrin-2 via precorrin-1. Then it catalyzes the NAD-dependent ring dehydrogenation of precorrin-2 to yield sirohydrochlorin. Finally, it catalyzes the ferrochelation of sirohydrochlorin to yield siroheme.</text>
</comment>
<evidence type="ECO:0000256" key="4">
    <source>
        <dbReference type="ARBA" id="ARBA00022573"/>
    </source>
</evidence>
<dbReference type="Pfam" id="PF10414">
    <property type="entry name" value="CysG_dimeriser"/>
    <property type="match status" value="1"/>
</dbReference>
<dbReference type="NCBIfam" id="NF004790">
    <property type="entry name" value="PRK06136.1"/>
    <property type="match status" value="1"/>
</dbReference>
<keyword evidence="4 16" id="KW-0169">Cobalamin biosynthesis</keyword>
<dbReference type="GO" id="GO:0051266">
    <property type="term" value="F:sirohydrochlorin ferrochelatase activity"/>
    <property type="evidence" value="ECO:0007669"/>
    <property type="project" value="UniProtKB-EC"/>
</dbReference>
<dbReference type="EC" id="4.99.1.4" evidence="16"/>
<evidence type="ECO:0000256" key="8">
    <source>
        <dbReference type="ARBA" id="ARBA00023002"/>
    </source>
</evidence>
<evidence type="ECO:0000256" key="7">
    <source>
        <dbReference type="ARBA" id="ARBA00022691"/>
    </source>
</evidence>
<dbReference type="Gene3D" id="3.30.950.10">
    <property type="entry name" value="Methyltransferase, Cobalt-precorrin-4 Transmethylase, Domain 2"/>
    <property type="match status" value="1"/>
</dbReference>
<dbReference type="EC" id="1.3.1.76" evidence="16"/>
<dbReference type="GO" id="GO:0019354">
    <property type="term" value="P:siroheme biosynthetic process"/>
    <property type="evidence" value="ECO:0007669"/>
    <property type="project" value="UniProtKB-UniRule"/>
</dbReference>
<comment type="caution">
    <text evidence="21">The sequence shown here is derived from an EMBL/GenBank/DDBJ whole genome shotgun (WGS) entry which is preliminary data.</text>
</comment>
<comment type="pathway">
    <text evidence="15 16">Cofactor biosynthesis; adenosylcobalamin biosynthesis; precorrin-2 from uroporphyrinogen III: step 1/1.</text>
</comment>
<evidence type="ECO:0000259" key="20">
    <source>
        <dbReference type="Pfam" id="PF10414"/>
    </source>
</evidence>
<dbReference type="Gene3D" id="3.30.160.110">
    <property type="entry name" value="Siroheme synthase, domain 2"/>
    <property type="match status" value="1"/>
</dbReference>
<feature type="binding site" evidence="16">
    <location>
        <position position="305"/>
    </location>
    <ligand>
        <name>S-adenosyl-L-methionine</name>
        <dbReference type="ChEBI" id="CHEBI:59789"/>
    </ligand>
</feature>
<dbReference type="GO" id="GO:0051287">
    <property type="term" value="F:NAD binding"/>
    <property type="evidence" value="ECO:0007669"/>
    <property type="project" value="InterPro"/>
</dbReference>
<keyword evidence="10 16" id="KW-0456">Lyase</keyword>
<dbReference type="NCBIfam" id="NF007922">
    <property type="entry name" value="PRK10637.1"/>
    <property type="match status" value="1"/>
</dbReference>
<keyword evidence="9 16" id="KW-0520">NAD</keyword>
<keyword evidence="8 16" id="KW-0560">Oxidoreductase</keyword>
<feature type="domain" description="Tetrapyrrole methylase" evidence="19">
    <location>
        <begin position="216"/>
        <end position="426"/>
    </location>
</feature>
<dbReference type="GO" id="GO:0032259">
    <property type="term" value="P:methylation"/>
    <property type="evidence" value="ECO:0007669"/>
    <property type="project" value="UniProtKB-KW"/>
</dbReference>
<evidence type="ECO:0000256" key="5">
    <source>
        <dbReference type="ARBA" id="ARBA00022603"/>
    </source>
</evidence>
<dbReference type="FunFam" id="3.40.1010.10:FF:000001">
    <property type="entry name" value="Siroheme synthase"/>
    <property type="match status" value="1"/>
</dbReference>
<sequence>MNYLPIFVNLNCRPVLVIGGGIIAKRKIEQLHRAGAHIKIVASNICNELRKLITIYNIEWISTKFDPIQIDKVFLVIAATNDNVLNKKIYQEANIRYKLVNIVDDKSNCNFIFPAIVNRSPILIAISSSATSPVLARILREKLEALLPKNISEIALIAGQYRKKIKERFTYLSDRRRFWERMFNGAFIYQISQGNLNKAKFILHNELQNKLDNQGKIALVGAGPGDSSLLTLRALQIIQLADVVLYDNLVSKEVLELVRRDADLISVGKSFGAHIVSQQEINVMLVKLALQGKYVVRLKGGDPFIFGRGGEELQAAKKAGIPFQVVPGITAAIGATVYAGIPLTHRDYAHSVVFITGHCNLKKNIINIDYSMQKRQTLVIYMGTIKASEISSVLIDKGFVKSTPVAVISKGTSNDQQVLIGTLEQLGSLAASAFTPALIVIGDVVSLHKQLAWFDGIVQYKLRESSIINLS</sequence>
<evidence type="ECO:0000256" key="16">
    <source>
        <dbReference type="HAMAP-Rule" id="MF_01646"/>
    </source>
</evidence>
<dbReference type="UniPathway" id="UPA00148">
    <property type="reaction ID" value="UER00211"/>
</dbReference>
<name>A0A2P5SZJ8_9GAMM</name>
<comment type="similarity">
    <text evidence="2 18">Belongs to the precorrin methyltransferase family.</text>
</comment>
<dbReference type="InterPro" id="IPR037115">
    <property type="entry name" value="Sirohaem_synt_dimer_dom_sf"/>
</dbReference>
<feature type="binding site" evidence="16">
    <location>
        <begin position="330"/>
        <end position="331"/>
    </location>
    <ligand>
        <name>S-adenosyl-L-methionine</name>
        <dbReference type="ChEBI" id="CHEBI:59789"/>
    </ligand>
</feature>
<dbReference type="InterPro" id="IPR035996">
    <property type="entry name" value="4pyrrol_Methylase_sf"/>
</dbReference>
<dbReference type="UniPathway" id="UPA00262">
    <property type="reaction ID" value="UER00211"/>
</dbReference>
<dbReference type="PROSITE" id="PS00840">
    <property type="entry name" value="SUMT_2"/>
    <property type="match status" value="1"/>
</dbReference>
<dbReference type="SUPFAM" id="SSF53790">
    <property type="entry name" value="Tetrapyrrole methylase"/>
    <property type="match status" value="1"/>
</dbReference>
<feature type="active site" description="Proton donor" evidence="16 17">
    <location>
        <position position="269"/>
    </location>
</feature>
<dbReference type="OrthoDB" id="9815856at2"/>
<evidence type="ECO:0000256" key="15">
    <source>
        <dbReference type="ARBA" id="ARBA00060548"/>
    </source>
</evidence>
<keyword evidence="3 16" id="KW-0597">Phosphoprotein</keyword>
<dbReference type="RefSeq" id="WP_136131163.1">
    <property type="nucleotide sequence ID" value="NZ_PDKT01000004.1"/>
</dbReference>
<keyword evidence="7 16" id="KW-0949">S-adenosyl-L-methionine</keyword>
<dbReference type="Proteomes" id="UP000296153">
    <property type="component" value="Unassembled WGS sequence"/>
</dbReference>
<feature type="binding site" evidence="16">
    <location>
        <position position="411"/>
    </location>
    <ligand>
        <name>S-adenosyl-L-methionine</name>
        <dbReference type="ChEBI" id="CHEBI:59789"/>
    </ligand>
</feature>
<evidence type="ECO:0000256" key="18">
    <source>
        <dbReference type="RuleBase" id="RU003960"/>
    </source>
</evidence>
<dbReference type="Pfam" id="PF13241">
    <property type="entry name" value="NAD_binding_7"/>
    <property type="match status" value="1"/>
</dbReference>
<dbReference type="Pfam" id="PF00590">
    <property type="entry name" value="TP_methylase"/>
    <property type="match status" value="1"/>
</dbReference>
<dbReference type="InterPro" id="IPR014777">
    <property type="entry name" value="4pyrrole_Mease_sub1"/>
</dbReference>
<feature type="active site" description="Proton acceptor" evidence="16 17">
    <location>
        <position position="247"/>
    </location>
</feature>
<evidence type="ECO:0000256" key="3">
    <source>
        <dbReference type="ARBA" id="ARBA00022553"/>
    </source>
</evidence>
<comment type="pathway">
    <text evidence="1 16">Porphyrin-containing compound metabolism; siroheme biosynthesis; sirohydrochlorin from precorrin-2: step 1/1.</text>
</comment>
<dbReference type="PROSITE" id="PS00839">
    <property type="entry name" value="SUMT_1"/>
    <property type="match status" value="1"/>
</dbReference>
<dbReference type="Gene3D" id="3.40.1010.10">
    <property type="entry name" value="Cobalt-precorrin-4 Transmethylase, Domain 1"/>
    <property type="match status" value="1"/>
</dbReference>
<dbReference type="HAMAP" id="MF_01646">
    <property type="entry name" value="Siroheme_synth"/>
    <property type="match status" value="1"/>
</dbReference>
<dbReference type="NCBIfam" id="TIGR01469">
    <property type="entry name" value="cobA_cysG_Cterm"/>
    <property type="match status" value="1"/>
</dbReference>
<feature type="binding site" evidence="16">
    <location>
        <begin position="43"/>
        <end position="44"/>
    </location>
    <ligand>
        <name>NAD(+)</name>
        <dbReference type="ChEBI" id="CHEBI:57540"/>
    </ligand>
</feature>
<evidence type="ECO:0000256" key="14">
    <source>
        <dbReference type="ARBA" id="ARBA00047561"/>
    </source>
</evidence>
<reference evidence="21 22" key="1">
    <citation type="journal article" date="2018" name="Genome Biol. Evol.">
        <title>Cladogenesis and Genomic Streamlining in Extracellular Endosymbionts of Tropical Stink Bugs.</title>
        <authorList>
            <person name="Otero-Bravo A."/>
            <person name="Goffredi S."/>
            <person name="Sabree Z.L."/>
        </authorList>
    </citation>
    <scope>NUCLEOTIDE SEQUENCE [LARGE SCALE GENOMIC DNA]</scope>
    <source>
        <strain evidence="21 22">SoEE</strain>
    </source>
</reference>
<evidence type="ECO:0000313" key="21">
    <source>
        <dbReference type="EMBL" id="PPI87761.1"/>
    </source>
</evidence>
<feature type="binding site" evidence="16">
    <location>
        <position position="224"/>
    </location>
    <ligand>
        <name>S-adenosyl-L-methionine</name>
        <dbReference type="ChEBI" id="CHEBI:59789"/>
    </ligand>
</feature>
<evidence type="ECO:0000256" key="1">
    <source>
        <dbReference type="ARBA" id="ARBA00005010"/>
    </source>
</evidence>
<evidence type="ECO:0000256" key="9">
    <source>
        <dbReference type="ARBA" id="ARBA00023027"/>
    </source>
</evidence>
<dbReference type="InterPro" id="IPR019478">
    <property type="entry name" value="Sirohaem_synthase_dimer_dom"/>
</dbReference>
<feature type="region of interest" description="Uroporphyrinogen-III C-methyltransferase" evidence="16">
    <location>
        <begin position="215"/>
        <end position="471"/>
    </location>
</feature>
<dbReference type="FunFam" id="3.30.950.10:FF:000001">
    <property type="entry name" value="Siroheme synthase"/>
    <property type="match status" value="1"/>
</dbReference>
<keyword evidence="12 16" id="KW-0511">Multifunctional enzyme</keyword>
<evidence type="ECO:0000313" key="22">
    <source>
        <dbReference type="Proteomes" id="UP000296153"/>
    </source>
</evidence>
<dbReference type="InterPro" id="IPR012409">
    <property type="entry name" value="Sirohaem_synth"/>
</dbReference>
<keyword evidence="5 16" id="KW-0489">Methyltransferase</keyword>
<comment type="pathway">
    <text evidence="13 16">Porphyrin-containing compound metabolism; siroheme biosynthesis; precorrin-2 from uroporphyrinogen III: step 1/1.</text>
</comment>
<feature type="binding site" evidence="16">
    <location>
        <position position="382"/>
    </location>
    <ligand>
        <name>S-adenosyl-L-methionine</name>
        <dbReference type="ChEBI" id="CHEBI:59789"/>
    </ligand>
</feature>
<evidence type="ECO:0000259" key="19">
    <source>
        <dbReference type="Pfam" id="PF00590"/>
    </source>
</evidence>
<comment type="catalytic activity">
    <reaction evidence="16">
        <text>siroheme + 2 H(+) = sirohydrochlorin + Fe(2+)</text>
        <dbReference type="Rhea" id="RHEA:24360"/>
        <dbReference type="ChEBI" id="CHEBI:15378"/>
        <dbReference type="ChEBI" id="CHEBI:29033"/>
        <dbReference type="ChEBI" id="CHEBI:58351"/>
        <dbReference type="ChEBI" id="CHEBI:60052"/>
        <dbReference type="EC" id="4.99.1.4"/>
    </reaction>
</comment>
<dbReference type="GO" id="GO:0043115">
    <property type="term" value="F:precorrin-2 dehydrogenase activity"/>
    <property type="evidence" value="ECO:0007669"/>
    <property type="project" value="UniProtKB-UniRule"/>
</dbReference>
<dbReference type="InterPro" id="IPR006367">
    <property type="entry name" value="Sirohaem_synthase_N"/>
</dbReference>
<dbReference type="InterPro" id="IPR014776">
    <property type="entry name" value="4pyrrole_Mease_sub2"/>
</dbReference>
<keyword evidence="6 16" id="KW-0808">Transferase</keyword>
<dbReference type="PIRSF" id="PIRSF036426">
    <property type="entry name" value="Sirohaem_synth"/>
    <property type="match status" value="1"/>
</dbReference>
<organism evidence="21 22">
    <name type="scientific">Candidatus Pantoea edessiphila</name>
    <dbReference type="NCBI Taxonomy" id="2044610"/>
    <lineage>
        <taxon>Bacteria</taxon>
        <taxon>Pseudomonadati</taxon>
        <taxon>Pseudomonadota</taxon>
        <taxon>Gammaproteobacteria</taxon>
        <taxon>Enterobacterales</taxon>
        <taxon>Erwiniaceae</taxon>
        <taxon>Pantoea</taxon>
    </lineage>
</organism>
<feature type="modified residue" description="Phosphoserine" evidence="16">
    <location>
        <position position="128"/>
    </location>
</feature>
<gene>
    <name evidence="21" type="primary">cobA</name>
    <name evidence="16" type="synonym">cysG</name>
    <name evidence="21" type="ORF">CRV12_02880</name>
</gene>
<protein>
    <recommendedName>
        <fullName evidence="16">Siroheme synthase</fullName>
    </recommendedName>
    <domain>
        <recommendedName>
            <fullName evidence="16">Uroporphyrinogen-III C-methyltransferase</fullName>
            <shortName evidence="16">Urogen III methylase</shortName>
            <ecNumber evidence="16">2.1.1.107</ecNumber>
        </recommendedName>
        <alternativeName>
            <fullName evidence="16">SUMT</fullName>
        </alternativeName>
        <alternativeName>
            <fullName evidence="16">Uroporphyrinogen III methylase</fullName>
            <shortName evidence="16">UROM</shortName>
        </alternativeName>
    </domain>
    <domain>
        <recommendedName>
            <fullName evidence="16">Precorrin-2 dehydrogenase</fullName>
            <ecNumber evidence="16">1.3.1.76</ecNumber>
        </recommendedName>
    </domain>
    <domain>
        <recommendedName>
            <fullName evidence="16">Sirohydrochlorin ferrochelatase</fullName>
            <ecNumber evidence="16">4.99.1.4</ecNumber>
        </recommendedName>
    </domain>
</protein>
<dbReference type="InterPro" id="IPR036291">
    <property type="entry name" value="NAD(P)-bd_dom_sf"/>
</dbReference>
<proteinExistence type="inferred from homology"/>
<evidence type="ECO:0000256" key="13">
    <source>
        <dbReference type="ARBA" id="ARBA00025705"/>
    </source>
</evidence>
<feature type="binding site" evidence="16">
    <location>
        <begin position="300"/>
        <end position="302"/>
    </location>
    <ligand>
        <name>S-adenosyl-L-methionine</name>
        <dbReference type="ChEBI" id="CHEBI:59789"/>
    </ligand>
</feature>
<accession>A0A2P5SZJ8</accession>
<evidence type="ECO:0000256" key="17">
    <source>
        <dbReference type="PIRSR" id="PIRSR036426-1"/>
    </source>
</evidence>